<organism evidence="1 2">
    <name type="scientific">Streptomyces sanyensis</name>
    <dbReference type="NCBI Taxonomy" id="568869"/>
    <lineage>
        <taxon>Bacteria</taxon>
        <taxon>Bacillati</taxon>
        <taxon>Actinomycetota</taxon>
        <taxon>Actinomycetes</taxon>
        <taxon>Kitasatosporales</taxon>
        <taxon>Streptomycetaceae</taxon>
        <taxon>Streptomyces</taxon>
    </lineage>
</organism>
<evidence type="ECO:0000313" key="2">
    <source>
        <dbReference type="Proteomes" id="UP001501147"/>
    </source>
</evidence>
<dbReference type="RefSeq" id="WP_345615283.1">
    <property type="nucleotide sequence ID" value="NZ_BAABJV010000014.1"/>
</dbReference>
<evidence type="ECO:0000313" key="1">
    <source>
        <dbReference type="EMBL" id="GAA4789007.1"/>
    </source>
</evidence>
<dbReference type="PANTHER" id="PTHR23026:SF123">
    <property type="entry name" value="NAD(P)H NITROREDUCTASE RV3131-RELATED"/>
    <property type="match status" value="1"/>
</dbReference>
<dbReference type="InterPro" id="IPR050627">
    <property type="entry name" value="Nitroreductase/BluB"/>
</dbReference>
<reference evidence="2" key="1">
    <citation type="journal article" date="2019" name="Int. J. Syst. Evol. Microbiol.">
        <title>The Global Catalogue of Microorganisms (GCM) 10K type strain sequencing project: providing services to taxonomists for standard genome sequencing and annotation.</title>
        <authorList>
            <consortium name="The Broad Institute Genomics Platform"/>
            <consortium name="The Broad Institute Genome Sequencing Center for Infectious Disease"/>
            <person name="Wu L."/>
            <person name="Ma J."/>
        </authorList>
    </citation>
    <scope>NUCLEOTIDE SEQUENCE [LARGE SCALE GENOMIC DNA]</scope>
    <source>
        <strain evidence="2">JCM 18324</strain>
    </source>
</reference>
<proteinExistence type="predicted"/>
<name>A0ABP9B1G6_9ACTN</name>
<dbReference type="Gene3D" id="3.40.109.10">
    <property type="entry name" value="NADH Oxidase"/>
    <property type="match status" value="1"/>
</dbReference>
<comment type="caution">
    <text evidence="1">The sequence shown here is derived from an EMBL/GenBank/DDBJ whole genome shotgun (WGS) entry which is preliminary data.</text>
</comment>
<protein>
    <submittedName>
        <fullName evidence="1">Nitroreductase</fullName>
    </submittedName>
</protein>
<dbReference type="NCBIfam" id="NF047509">
    <property type="entry name" value="Rv3131_FMN_oxido"/>
    <property type="match status" value="1"/>
</dbReference>
<sequence length="329" mass="35721">MRADIDTTTVERLVAEAATAPSMHNAQPWLFRYDRGRALLELRGDPARSLPVTDPGNRSQHLGCGAALFNLRVAAARAGWEPRVRILPEPARPGLLARISFLPGAGPDEELAELHPALRRRRTSREPFSGEPVPGELKDGLSGAAIAEGARLLFLDEDQVGSVLELAEEAAYRESVDEEVRREVARWIAPLAPGGTAPAAEGIPAAALGPRSYDGRAPVRDFTPDRRPPGQSVAVFEHRPCLGLLGTRHDRPAAWLEAGQAMERVLLQATLDGLSTALSSQMLEWPELRWVVRGPFMAIGSPQMIIRLGYGPKPPGTPRRPLSEVLEIV</sequence>
<dbReference type="SUPFAM" id="SSF55469">
    <property type="entry name" value="FMN-dependent nitroreductase-like"/>
    <property type="match status" value="2"/>
</dbReference>
<dbReference type="InterPro" id="IPR000415">
    <property type="entry name" value="Nitroreductase-like"/>
</dbReference>
<gene>
    <name evidence="1" type="ORF">GCM10023329_45360</name>
</gene>
<dbReference type="Proteomes" id="UP001501147">
    <property type="component" value="Unassembled WGS sequence"/>
</dbReference>
<dbReference type="PANTHER" id="PTHR23026">
    <property type="entry name" value="NADPH NITROREDUCTASE"/>
    <property type="match status" value="1"/>
</dbReference>
<dbReference type="EMBL" id="BAABJV010000014">
    <property type="protein sequence ID" value="GAA4789007.1"/>
    <property type="molecule type" value="Genomic_DNA"/>
</dbReference>
<accession>A0ABP9B1G6</accession>
<keyword evidence="2" id="KW-1185">Reference proteome</keyword>